<dbReference type="InterPro" id="IPR055414">
    <property type="entry name" value="LRR_R13L4/SHOC2-like"/>
</dbReference>
<keyword evidence="3" id="KW-0611">Plant defense</keyword>
<feature type="domain" description="R13L1/DRL21-like LRR repeat region" evidence="5">
    <location>
        <begin position="441"/>
        <end position="505"/>
    </location>
</feature>
<protein>
    <recommendedName>
        <fullName evidence="8">CC-NBS-LRR protein</fullName>
    </recommendedName>
</protein>
<organism evidence="6 7">
    <name type="scientific">Rubus argutus</name>
    <name type="common">Southern blackberry</name>
    <dbReference type="NCBI Taxonomy" id="59490"/>
    <lineage>
        <taxon>Eukaryota</taxon>
        <taxon>Viridiplantae</taxon>
        <taxon>Streptophyta</taxon>
        <taxon>Embryophyta</taxon>
        <taxon>Tracheophyta</taxon>
        <taxon>Spermatophyta</taxon>
        <taxon>Magnoliopsida</taxon>
        <taxon>eudicotyledons</taxon>
        <taxon>Gunneridae</taxon>
        <taxon>Pentapetalae</taxon>
        <taxon>rosids</taxon>
        <taxon>fabids</taxon>
        <taxon>Rosales</taxon>
        <taxon>Rosaceae</taxon>
        <taxon>Rosoideae</taxon>
        <taxon>Rosoideae incertae sedis</taxon>
        <taxon>Rubus</taxon>
    </lineage>
</organism>
<dbReference type="EMBL" id="JBEDUW010000006">
    <property type="protein sequence ID" value="KAK9920508.1"/>
    <property type="molecule type" value="Genomic_DNA"/>
</dbReference>
<dbReference type="PANTHER" id="PTHR36766">
    <property type="entry name" value="PLANT BROAD-SPECTRUM MILDEW RESISTANCE PROTEIN RPW8"/>
    <property type="match status" value="1"/>
</dbReference>
<accession>A0AAW1W945</accession>
<feature type="domain" description="Disease resistance R13L4/SHOC-2-like LRR" evidence="4">
    <location>
        <begin position="176"/>
        <end position="431"/>
    </location>
</feature>
<keyword evidence="7" id="KW-1185">Reference proteome</keyword>
<dbReference type="AlphaFoldDB" id="A0AAW1W945"/>
<sequence length="562" mass="62055">MEAPTNRLRVFPCLEELFLRGCDKLTSAPSHFPSLQNLTIWQMDSWMPIASIVSSQLTTLIHLEIKRIKGLTSVPEGMLKANKNLAHLNIYNCSELTCIAPQGLVVESLQSLRIRGCPKLRYLPDGLLHSLSLENLTIGDCENLESIPIPENGGLPSLRTLRINGCPQLSSLPEGLQYCTSLRDLIIQECSKITCIPITSKGLLSLRELTVEDCPELSSLPSGLGYCTSLQTLAIQRCSKITCIPIASKGLPSLRQLWVSNCPELSSLPSGLGYCTSLQELSIEECQKVTSISIDSLISLRSLTIGNVECLSTLPVGFTSLRKLTIVGCKSKSPQFELRFCASLQILASLQDLSIINCPNLETIPSLDKLTSLRSLEIPRCFGLKCLPSGVASSSHCLSRLKTLCIGPFWAELDSFPTIQVIPQLESLSLTGWPKLKSLPEQIQHFTSLTTLWVESFDGLEAVPEWLGNLASLESLWIDDCKNVMYLPSVEAMHRLTKLNTLRISGCPLLKENCVEESGPEWPKIYHIPNLYRLVRRESESIKKCPPIAKGINSSLLIEICK</sequence>
<evidence type="ECO:0000313" key="6">
    <source>
        <dbReference type="EMBL" id="KAK9920508.1"/>
    </source>
</evidence>
<evidence type="ECO:0000256" key="1">
    <source>
        <dbReference type="ARBA" id="ARBA00022614"/>
    </source>
</evidence>
<dbReference type="Proteomes" id="UP001457282">
    <property type="component" value="Unassembled WGS sequence"/>
</dbReference>
<evidence type="ECO:0000259" key="5">
    <source>
        <dbReference type="Pfam" id="PF25019"/>
    </source>
</evidence>
<evidence type="ECO:0000256" key="3">
    <source>
        <dbReference type="ARBA" id="ARBA00022821"/>
    </source>
</evidence>
<dbReference type="Gene3D" id="3.80.10.10">
    <property type="entry name" value="Ribonuclease Inhibitor"/>
    <property type="match status" value="4"/>
</dbReference>
<dbReference type="InterPro" id="IPR032675">
    <property type="entry name" value="LRR_dom_sf"/>
</dbReference>
<keyword evidence="2" id="KW-0677">Repeat</keyword>
<dbReference type="PANTHER" id="PTHR36766:SF70">
    <property type="entry name" value="DISEASE RESISTANCE PROTEIN RGA4"/>
    <property type="match status" value="1"/>
</dbReference>
<dbReference type="SUPFAM" id="SSF52058">
    <property type="entry name" value="L domain-like"/>
    <property type="match status" value="2"/>
</dbReference>
<dbReference type="Pfam" id="PF25019">
    <property type="entry name" value="LRR_R13L1-DRL21"/>
    <property type="match status" value="1"/>
</dbReference>
<name>A0AAW1W945_RUBAR</name>
<evidence type="ECO:0000259" key="4">
    <source>
        <dbReference type="Pfam" id="PF23598"/>
    </source>
</evidence>
<evidence type="ECO:0008006" key="8">
    <source>
        <dbReference type="Google" id="ProtNLM"/>
    </source>
</evidence>
<dbReference type="GO" id="GO:0006952">
    <property type="term" value="P:defense response"/>
    <property type="evidence" value="ECO:0007669"/>
    <property type="project" value="UniProtKB-KW"/>
</dbReference>
<comment type="caution">
    <text evidence="6">The sequence shown here is derived from an EMBL/GenBank/DDBJ whole genome shotgun (WGS) entry which is preliminary data.</text>
</comment>
<dbReference type="SMART" id="SM00367">
    <property type="entry name" value="LRR_CC"/>
    <property type="match status" value="6"/>
</dbReference>
<dbReference type="InterPro" id="IPR006553">
    <property type="entry name" value="Leu-rich_rpt_Cys-con_subtyp"/>
</dbReference>
<gene>
    <name evidence="6" type="ORF">M0R45_029063</name>
</gene>
<keyword evidence="1" id="KW-0433">Leucine-rich repeat</keyword>
<reference evidence="6 7" key="1">
    <citation type="journal article" date="2023" name="G3 (Bethesda)">
        <title>A chromosome-length genome assembly and annotation of blackberry (Rubus argutus, cv. 'Hillquist').</title>
        <authorList>
            <person name="Bruna T."/>
            <person name="Aryal R."/>
            <person name="Dudchenko O."/>
            <person name="Sargent D.J."/>
            <person name="Mead D."/>
            <person name="Buti M."/>
            <person name="Cavallini A."/>
            <person name="Hytonen T."/>
            <person name="Andres J."/>
            <person name="Pham M."/>
            <person name="Weisz D."/>
            <person name="Mascagni F."/>
            <person name="Usai G."/>
            <person name="Natali L."/>
            <person name="Bassil N."/>
            <person name="Fernandez G.E."/>
            <person name="Lomsadze A."/>
            <person name="Armour M."/>
            <person name="Olukolu B."/>
            <person name="Poorten T."/>
            <person name="Britton C."/>
            <person name="Davik J."/>
            <person name="Ashrafi H."/>
            <person name="Aiden E.L."/>
            <person name="Borodovsky M."/>
            <person name="Worthington M."/>
        </authorList>
    </citation>
    <scope>NUCLEOTIDE SEQUENCE [LARGE SCALE GENOMIC DNA]</scope>
    <source>
        <strain evidence="6">PI 553951</strain>
    </source>
</reference>
<evidence type="ECO:0000313" key="7">
    <source>
        <dbReference type="Proteomes" id="UP001457282"/>
    </source>
</evidence>
<evidence type="ECO:0000256" key="2">
    <source>
        <dbReference type="ARBA" id="ARBA00022737"/>
    </source>
</evidence>
<dbReference type="InterPro" id="IPR056789">
    <property type="entry name" value="LRR_R13L1-DRL21"/>
</dbReference>
<proteinExistence type="predicted"/>
<dbReference type="Pfam" id="PF23598">
    <property type="entry name" value="LRR_14"/>
    <property type="match status" value="1"/>
</dbReference>